<dbReference type="EMBL" id="SODP01000001">
    <property type="protein sequence ID" value="TDW77333.1"/>
    <property type="molecule type" value="Genomic_DNA"/>
</dbReference>
<gene>
    <name evidence="2" type="ORF">EV653_2498</name>
</gene>
<sequence>MPQCSGEPGATPVVVAQPDRPVRRRRARDVCLGSVPHRRADGPSAPASDGTLIVGEDADTRPVDERLLDAELLLARVSRLVPQAGQHPRIAMFGHSRGGATTAQVMFKHPEVVAGVDLDGSLRGEVVTGGLDQPFGLMLGREFPLDDPRLMEFLSNLRGPHPLTQLDVEHYGYTDWVVFNPEATRADPTLGAQLETSYQTGTADDLQAGRSALSTQRKFLTHFMDHYLSHLGR</sequence>
<organism evidence="2 3">
    <name type="scientific">Kribbella pratensis</name>
    <dbReference type="NCBI Taxonomy" id="2512112"/>
    <lineage>
        <taxon>Bacteria</taxon>
        <taxon>Bacillati</taxon>
        <taxon>Actinomycetota</taxon>
        <taxon>Actinomycetes</taxon>
        <taxon>Propionibacteriales</taxon>
        <taxon>Kribbellaceae</taxon>
        <taxon>Kribbella</taxon>
    </lineage>
</organism>
<dbReference type="Proteomes" id="UP000295146">
    <property type="component" value="Unassembled WGS sequence"/>
</dbReference>
<comment type="caution">
    <text evidence="2">The sequence shown here is derived from an EMBL/GenBank/DDBJ whole genome shotgun (WGS) entry which is preliminary data.</text>
</comment>
<dbReference type="InterPro" id="IPR029058">
    <property type="entry name" value="AB_hydrolase_fold"/>
</dbReference>
<keyword evidence="3" id="KW-1185">Reference proteome</keyword>
<proteinExistence type="predicted"/>
<reference evidence="2 3" key="1">
    <citation type="submission" date="2019-03" db="EMBL/GenBank/DDBJ databases">
        <title>Genomic Encyclopedia of Type Strains, Phase III (KMG-III): the genomes of soil and plant-associated and newly described type strains.</title>
        <authorList>
            <person name="Whitman W."/>
        </authorList>
    </citation>
    <scope>NUCLEOTIDE SEQUENCE [LARGE SCALE GENOMIC DNA]</scope>
    <source>
        <strain evidence="2 3">VKM Ac-2573</strain>
    </source>
</reference>
<feature type="region of interest" description="Disordered" evidence="1">
    <location>
        <begin position="1"/>
        <end position="53"/>
    </location>
</feature>
<dbReference type="Gene3D" id="3.40.50.1820">
    <property type="entry name" value="alpha/beta hydrolase"/>
    <property type="match status" value="1"/>
</dbReference>
<name>A0A4R8CMP1_9ACTN</name>
<dbReference type="AlphaFoldDB" id="A0A4R8CMP1"/>
<dbReference type="SUPFAM" id="SSF53474">
    <property type="entry name" value="alpha/beta-Hydrolases"/>
    <property type="match status" value="1"/>
</dbReference>
<protein>
    <recommendedName>
        <fullName evidence="4">Alpha/beta hydrolase</fullName>
    </recommendedName>
</protein>
<evidence type="ECO:0000313" key="3">
    <source>
        <dbReference type="Proteomes" id="UP000295146"/>
    </source>
</evidence>
<accession>A0A4R8CMP1</accession>
<evidence type="ECO:0008006" key="4">
    <source>
        <dbReference type="Google" id="ProtNLM"/>
    </source>
</evidence>
<evidence type="ECO:0000313" key="2">
    <source>
        <dbReference type="EMBL" id="TDW77333.1"/>
    </source>
</evidence>
<evidence type="ECO:0000256" key="1">
    <source>
        <dbReference type="SAM" id="MobiDB-lite"/>
    </source>
</evidence>